<evidence type="ECO:0000313" key="2">
    <source>
        <dbReference type="EMBL" id="SQH77990.1"/>
    </source>
</evidence>
<feature type="transmembrane region" description="Helical" evidence="1">
    <location>
        <begin position="74"/>
        <end position="92"/>
    </location>
</feature>
<dbReference type="Proteomes" id="UP000250123">
    <property type="component" value="Chromosome SHEWBE"/>
</dbReference>
<dbReference type="AlphaFoldDB" id="A0A330MAH1"/>
<name>A0A330MAH1_9GAMM</name>
<reference evidence="3" key="1">
    <citation type="submission" date="2018-06" db="EMBL/GenBank/DDBJ databases">
        <authorList>
            <person name="Cea G.-C."/>
            <person name="William W."/>
        </authorList>
    </citation>
    <scope>NUCLEOTIDE SEQUENCE [LARGE SCALE GENOMIC DNA]</scope>
    <source>
        <strain evidence="3">DB21MT-2</strain>
    </source>
</reference>
<evidence type="ECO:0000256" key="1">
    <source>
        <dbReference type="SAM" id="Phobius"/>
    </source>
</evidence>
<feature type="transmembrane region" description="Helical" evidence="1">
    <location>
        <begin position="51"/>
        <end position="68"/>
    </location>
</feature>
<feature type="transmembrane region" description="Helical" evidence="1">
    <location>
        <begin position="20"/>
        <end position="39"/>
    </location>
</feature>
<gene>
    <name evidence="2" type="ORF">SHEWBE_4027</name>
</gene>
<keyword evidence="1" id="KW-0472">Membrane</keyword>
<keyword evidence="1" id="KW-0812">Transmembrane</keyword>
<organism evidence="2 3">
    <name type="scientific">Shewanella benthica</name>
    <dbReference type="NCBI Taxonomy" id="43661"/>
    <lineage>
        <taxon>Bacteria</taxon>
        <taxon>Pseudomonadati</taxon>
        <taxon>Pseudomonadota</taxon>
        <taxon>Gammaproteobacteria</taxon>
        <taxon>Alteromonadales</taxon>
        <taxon>Shewanellaceae</taxon>
        <taxon>Shewanella</taxon>
    </lineage>
</organism>
<proteinExistence type="predicted"/>
<dbReference type="EMBL" id="LS483452">
    <property type="protein sequence ID" value="SQH77990.1"/>
    <property type="molecule type" value="Genomic_DNA"/>
</dbReference>
<keyword evidence="1" id="KW-1133">Transmembrane helix</keyword>
<evidence type="ECO:0000313" key="3">
    <source>
        <dbReference type="Proteomes" id="UP000250123"/>
    </source>
</evidence>
<dbReference type="KEGG" id="sbk:SHEWBE_4027"/>
<protein>
    <submittedName>
        <fullName evidence="2">Uncharacterized protein</fullName>
    </submittedName>
</protein>
<sequence length="107" mass="11516">MHSNNVLIKRWQMPVSTWVSVYAQGGFPIRFLLPGFILADSRVISIQAVPLVIYAAIAASIIAPWAWIKGISAIGGTMTLLGVTLSQVKLGARSNNKLNLKPIAKSS</sequence>
<dbReference type="RefSeq" id="WP_231926344.1">
    <property type="nucleotide sequence ID" value="NZ_LS483452.1"/>
</dbReference>
<accession>A0A330MAH1</accession>